<dbReference type="PANTHER" id="PTHR35282">
    <property type="entry name" value="F5D14.24 PROTEIN"/>
    <property type="match status" value="1"/>
</dbReference>
<accession>A0AAD8KRF9</accession>
<feature type="region of interest" description="Disordered" evidence="1">
    <location>
        <begin position="182"/>
        <end position="201"/>
    </location>
</feature>
<comment type="caution">
    <text evidence="2">The sequence shown here is derived from an EMBL/GenBank/DDBJ whole genome shotgun (WGS) entry which is preliminary data.</text>
</comment>
<evidence type="ECO:0000313" key="2">
    <source>
        <dbReference type="EMBL" id="KAK1424992.1"/>
    </source>
</evidence>
<reference evidence="2" key="1">
    <citation type="journal article" date="2023" name="bioRxiv">
        <title>Improved chromosome-level genome assembly for marigold (Tagetes erecta).</title>
        <authorList>
            <person name="Jiang F."/>
            <person name="Yuan L."/>
            <person name="Wang S."/>
            <person name="Wang H."/>
            <person name="Xu D."/>
            <person name="Wang A."/>
            <person name="Fan W."/>
        </authorList>
    </citation>
    <scope>NUCLEOTIDE SEQUENCE</scope>
    <source>
        <strain evidence="2">WSJ</strain>
        <tissue evidence="2">Leaf</tissue>
    </source>
</reference>
<dbReference type="InterPro" id="IPR049198">
    <property type="entry name" value="DUF6865"/>
</dbReference>
<protein>
    <submittedName>
        <fullName evidence="2">Uncharacterized protein</fullName>
    </submittedName>
</protein>
<proteinExistence type="predicted"/>
<keyword evidence="3" id="KW-1185">Reference proteome</keyword>
<name>A0AAD8KRF9_TARER</name>
<evidence type="ECO:0000313" key="3">
    <source>
        <dbReference type="Proteomes" id="UP001229421"/>
    </source>
</evidence>
<organism evidence="2 3">
    <name type="scientific">Tagetes erecta</name>
    <name type="common">African marigold</name>
    <dbReference type="NCBI Taxonomy" id="13708"/>
    <lineage>
        <taxon>Eukaryota</taxon>
        <taxon>Viridiplantae</taxon>
        <taxon>Streptophyta</taxon>
        <taxon>Embryophyta</taxon>
        <taxon>Tracheophyta</taxon>
        <taxon>Spermatophyta</taxon>
        <taxon>Magnoliopsida</taxon>
        <taxon>eudicotyledons</taxon>
        <taxon>Gunneridae</taxon>
        <taxon>Pentapetalae</taxon>
        <taxon>asterids</taxon>
        <taxon>campanulids</taxon>
        <taxon>Asterales</taxon>
        <taxon>Asteraceae</taxon>
        <taxon>Asteroideae</taxon>
        <taxon>Heliantheae alliance</taxon>
        <taxon>Tageteae</taxon>
        <taxon>Tagetes</taxon>
    </lineage>
</organism>
<dbReference type="Proteomes" id="UP001229421">
    <property type="component" value="Unassembled WGS sequence"/>
</dbReference>
<dbReference type="EMBL" id="JAUHHV010000005">
    <property type="protein sequence ID" value="KAK1424992.1"/>
    <property type="molecule type" value="Genomic_DNA"/>
</dbReference>
<sequence>MASRRSSPYITTKDQATRQSLIQTGIYTHTFHSLSSIYISFQQKVAKTGNKHQTTPTVSLQIKLIVQTMKSCHGCVTCCCVKSMVRLVECGIKLRLRSVEEKMRVEWHELKPIKIWCYYMAKKEVGSDISVDLARESLIALSYSLPDTELFSTEFPKSGQNATEAVKPDGNEKLRSELISISYAESTDTKDSPVSPKQTNG</sequence>
<gene>
    <name evidence="2" type="ORF">QVD17_20334</name>
</gene>
<dbReference type="Pfam" id="PF21737">
    <property type="entry name" value="DUF6865"/>
    <property type="match status" value="1"/>
</dbReference>
<dbReference type="PANTHER" id="PTHR35282:SF2">
    <property type="entry name" value="F5D14.24 PROTEIN"/>
    <property type="match status" value="1"/>
</dbReference>
<dbReference type="AlphaFoldDB" id="A0AAD8KRF9"/>
<evidence type="ECO:0000256" key="1">
    <source>
        <dbReference type="SAM" id="MobiDB-lite"/>
    </source>
</evidence>